<evidence type="ECO:0000256" key="1">
    <source>
        <dbReference type="SAM" id="Phobius"/>
    </source>
</evidence>
<dbReference type="AlphaFoldDB" id="A0A6D2IVZ8"/>
<evidence type="ECO:0000313" key="2">
    <source>
        <dbReference type="EMBL" id="CAA7031811.1"/>
    </source>
</evidence>
<comment type="caution">
    <text evidence="2">The sequence shown here is derived from an EMBL/GenBank/DDBJ whole genome shotgun (WGS) entry which is preliminary data.</text>
</comment>
<accession>A0A6D2IVZ8</accession>
<proteinExistence type="predicted"/>
<feature type="transmembrane region" description="Helical" evidence="1">
    <location>
        <begin position="51"/>
        <end position="72"/>
    </location>
</feature>
<gene>
    <name evidence="2" type="ORF">MERR_LOCUS19046</name>
</gene>
<sequence>MSRLPPSMWCDRPIGYNSSYPLSCWCFCLIGQLLIQSVSHLYTCFSSTPEAYTSLSVAGCLSLIALGILGAYPRPLSSLAAGVVAQLIILIFPSSWCHHLVGLEQDCSKCTFPRPEGFVRFPVWRVSSPSCLRIKISYFNPSLISMFLSFHIVAWKCAEYLHPEHLRFLQSLRDRSWASVPSLNLLVRFAFCFDQTS</sequence>
<feature type="transmembrane region" description="Helical" evidence="1">
    <location>
        <begin position="20"/>
        <end position="39"/>
    </location>
</feature>
<keyword evidence="1" id="KW-1133">Transmembrane helix</keyword>
<keyword evidence="1" id="KW-0812">Transmembrane</keyword>
<protein>
    <submittedName>
        <fullName evidence="2">Uncharacterized protein</fullName>
    </submittedName>
</protein>
<organism evidence="2 3">
    <name type="scientific">Microthlaspi erraticum</name>
    <dbReference type="NCBI Taxonomy" id="1685480"/>
    <lineage>
        <taxon>Eukaryota</taxon>
        <taxon>Viridiplantae</taxon>
        <taxon>Streptophyta</taxon>
        <taxon>Embryophyta</taxon>
        <taxon>Tracheophyta</taxon>
        <taxon>Spermatophyta</taxon>
        <taxon>Magnoliopsida</taxon>
        <taxon>eudicotyledons</taxon>
        <taxon>Gunneridae</taxon>
        <taxon>Pentapetalae</taxon>
        <taxon>rosids</taxon>
        <taxon>malvids</taxon>
        <taxon>Brassicales</taxon>
        <taxon>Brassicaceae</taxon>
        <taxon>Coluteocarpeae</taxon>
        <taxon>Microthlaspi</taxon>
    </lineage>
</organism>
<keyword evidence="1" id="KW-0472">Membrane</keyword>
<dbReference type="Proteomes" id="UP000467841">
    <property type="component" value="Unassembled WGS sequence"/>
</dbReference>
<feature type="transmembrane region" description="Helical" evidence="1">
    <location>
        <begin position="79"/>
        <end position="96"/>
    </location>
</feature>
<keyword evidence="3" id="KW-1185">Reference proteome</keyword>
<name>A0A6D2IVZ8_9BRAS</name>
<evidence type="ECO:0000313" key="3">
    <source>
        <dbReference type="Proteomes" id="UP000467841"/>
    </source>
</evidence>
<reference evidence="2" key="1">
    <citation type="submission" date="2020-01" db="EMBL/GenBank/DDBJ databases">
        <authorList>
            <person name="Mishra B."/>
        </authorList>
    </citation>
    <scope>NUCLEOTIDE SEQUENCE [LARGE SCALE GENOMIC DNA]</scope>
</reference>
<dbReference type="EMBL" id="CACVBM020001112">
    <property type="protein sequence ID" value="CAA7031811.1"/>
    <property type="molecule type" value="Genomic_DNA"/>
</dbReference>